<evidence type="ECO:0000256" key="3">
    <source>
        <dbReference type="ARBA" id="ARBA00006332"/>
    </source>
</evidence>
<dbReference type="PANTHER" id="PTHR14865:SF2">
    <property type="entry name" value="CST COMPLEX SUBUNIT CTC1"/>
    <property type="match status" value="1"/>
</dbReference>
<keyword evidence="8" id="KW-0539">Nucleus</keyword>
<dbReference type="GO" id="GO:0045740">
    <property type="term" value="P:positive regulation of DNA replication"/>
    <property type="evidence" value="ECO:0007669"/>
    <property type="project" value="TreeGrafter"/>
</dbReference>
<evidence type="ECO:0000256" key="5">
    <source>
        <dbReference type="ARBA" id="ARBA00022454"/>
    </source>
</evidence>
<dbReference type="GO" id="GO:0010833">
    <property type="term" value="P:telomere maintenance via telomere lengthening"/>
    <property type="evidence" value="ECO:0007669"/>
    <property type="project" value="TreeGrafter"/>
</dbReference>
<evidence type="ECO:0000256" key="6">
    <source>
        <dbReference type="ARBA" id="ARBA00022895"/>
    </source>
</evidence>
<dbReference type="PANTHER" id="PTHR14865">
    <property type="entry name" value="CST COMPLEX SUBUNIT CTC1"/>
    <property type="match status" value="1"/>
</dbReference>
<protein>
    <recommendedName>
        <fullName evidence="4">CST complex subunit CTC1</fullName>
    </recommendedName>
</protein>
<reference evidence="10 11" key="1">
    <citation type="submission" date="2020-12" db="EMBL/GenBank/DDBJ databases">
        <title>Metabolic potential, ecology and presence of endohyphal bacteria is reflected in genomic diversity of Mucoromycotina.</title>
        <authorList>
            <person name="Muszewska A."/>
            <person name="Okrasinska A."/>
            <person name="Steczkiewicz K."/>
            <person name="Drgas O."/>
            <person name="Orlowska M."/>
            <person name="Perlinska-Lenart U."/>
            <person name="Aleksandrzak-Piekarczyk T."/>
            <person name="Szatraj K."/>
            <person name="Zielenkiewicz U."/>
            <person name="Pilsyk S."/>
            <person name="Malc E."/>
            <person name="Mieczkowski P."/>
            <person name="Kruszewska J.S."/>
            <person name="Biernat P."/>
            <person name="Pawlowska J."/>
        </authorList>
    </citation>
    <scope>NUCLEOTIDE SEQUENCE [LARGE SCALE GENOMIC DNA]</scope>
    <source>
        <strain evidence="10 11">CBS 142.35</strain>
    </source>
</reference>
<accession>A0A8H7S464</accession>
<keyword evidence="5" id="KW-0158">Chromosome</keyword>
<dbReference type="InterPro" id="IPR029156">
    <property type="entry name" value="CTC1"/>
</dbReference>
<feature type="region of interest" description="Disordered" evidence="9">
    <location>
        <begin position="258"/>
        <end position="283"/>
    </location>
</feature>
<evidence type="ECO:0000256" key="9">
    <source>
        <dbReference type="SAM" id="MobiDB-lite"/>
    </source>
</evidence>
<dbReference type="GO" id="GO:0042162">
    <property type="term" value="F:telomeric DNA binding"/>
    <property type="evidence" value="ECO:0007669"/>
    <property type="project" value="TreeGrafter"/>
</dbReference>
<evidence type="ECO:0000256" key="4">
    <source>
        <dbReference type="ARBA" id="ARBA00016175"/>
    </source>
</evidence>
<evidence type="ECO:0000256" key="1">
    <source>
        <dbReference type="ARBA" id="ARBA00004123"/>
    </source>
</evidence>
<gene>
    <name evidence="10" type="ORF">INT45_013947</name>
</gene>
<dbReference type="Proteomes" id="UP000646827">
    <property type="component" value="Unassembled WGS sequence"/>
</dbReference>
<dbReference type="OrthoDB" id="2314520at2759"/>
<dbReference type="Pfam" id="PF15489">
    <property type="entry name" value="CTC1"/>
    <property type="match status" value="1"/>
</dbReference>
<feature type="region of interest" description="Disordered" evidence="9">
    <location>
        <begin position="668"/>
        <end position="702"/>
    </location>
</feature>
<dbReference type="GO" id="GO:1990879">
    <property type="term" value="C:CST complex"/>
    <property type="evidence" value="ECO:0007669"/>
    <property type="project" value="TreeGrafter"/>
</dbReference>
<evidence type="ECO:0000256" key="7">
    <source>
        <dbReference type="ARBA" id="ARBA00023125"/>
    </source>
</evidence>
<sequence length="1312" mass="150231">MLLSIQKVCNNKISTTSNQTKASIVGRLTIITHDNPDPKRRKGTLFLNDLTTNDSIYLRVDLFHHELANTIVQITQWNHIKLDNNNNIEWIEASLNNIYPIGNLAFSSLQQILQTEQIAIDLLANIPDVSIFSTQDLLLLNKRCLVSSCQQEKQEPLHVVGRVSSKPVRNLIPGRPAEFYIELIGFRGDTSTMIIFTGDDLLHLYHTFQTDHWYVFMYMETVAITIDNQPVRGALQFVSNQSRCYQLDKDKIKQIKTISPPIDDNDEKEHEEEGGIEQQHEKQKQLFLPPPAILRSAESTSMTTYEGIITRVIEPSFGVYELDHDVITCLFHYTDYSLVYPYRQGTRIRLSCVHMLGIGCGSTIMQIWNAPTMERGDYKTHIILVGCLKTHIQIIEFPTHIRCSSFNTRHEANPWSLSLYGPIFKECINTQADFDSLIQKLEIQASLIHKFKNSILSAKLLRRLCRVFTNKINKTTQPVFGNDWYHDIFQHEQSCSTVKTRASSLELKRYPYVSDIVKLLLEDEERTLQLSRHAGERGSSREDLRVDMTMALHNEKERNLVIMGIVDAMPDGRLYILDDTGKLPLVVLSENAQEAYDLYLGDLYRIREFELVKEDLGYQEEGGSRVLLDCNYIVCDIKNLKHVAMVKSVKRTSMSITEEVDYMKVKGFKRKHTDHENDPMDIDTNDDSQQQQQQQQDSKCDNIDPNSQIMLHILEIQPPILSYQQDNSFELISHVQAIRYPVVLDDKNNQDKRPQEVHLILSSRTTSLRYLPQLYPGCWVVLALLTNNNNNDKINDEFQVVETDKYNPKKMKLPPIPPTLIVDPDRHQLITSHPTQRMIEFIPTNLTGVYMPPAIKQIYSTKPNDRIYQVKDIIKTTPPKKSSLLVNNNNDNDNDSLPSMVEIGKRFFEDTVNVQGVIVDKGFREQASRAKGAIDTNARQIFEEFGVGTGQSGRNQLFFRVRQTDELDTVDIYMDAWNRTWPLGLIPGALVTFYHLVRKKSDAGLVMCQMLPCSYAKVSEQLDPRSEMIRTKDIPSKNLQDLIKNRKVGNNNNNNNNTIKSPDDVDYYDPLVFKTICSIKSIICVNLWWKCGECGTVVKDNKCYRLCKKAKRSFTANALAVISDGTFQARAYFDGERLVFKLLNIQDSLVDGIKTAVLEYGKVTYSSYYEQENHYTTGEEDVGEDLQPQGYDHLAEEDQELLRGGVTLPKLCRRVTSTGKIYTLFASERAAKLKKDATTMQQLNLRAVSIDSQKHVAIVKEPRIVVVELELMDPAASAWDMMMQLDNLCTYNQQVEQESSSSISSSQQQQQQ</sequence>
<dbReference type="EMBL" id="JAEPRB010000115">
    <property type="protein sequence ID" value="KAG2221236.1"/>
    <property type="molecule type" value="Genomic_DNA"/>
</dbReference>
<keyword evidence="6" id="KW-0779">Telomere</keyword>
<comment type="similarity">
    <text evidence="3">Belongs to the CTC1 family.</text>
</comment>
<evidence type="ECO:0000256" key="8">
    <source>
        <dbReference type="ARBA" id="ARBA00023242"/>
    </source>
</evidence>
<keyword evidence="7" id="KW-0238">DNA-binding</keyword>
<dbReference type="InterPro" id="IPR042617">
    <property type="entry name" value="CTC1-like"/>
</dbReference>
<evidence type="ECO:0000256" key="2">
    <source>
        <dbReference type="ARBA" id="ARBA00004574"/>
    </source>
</evidence>
<evidence type="ECO:0000313" key="10">
    <source>
        <dbReference type="EMBL" id="KAG2221236.1"/>
    </source>
</evidence>
<organism evidence="10 11">
    <name type="scientific">Circinella minor</name>
    <dbReference type="NCBI Taxonomy" id="1195481"/>
    <lineage>
        <taxon>Eukaryota</taxon>
        <taxon>Fungi</taxon>
        <taxon>Fungi incertae sedis</taxon>
        <taxon>Mucoromycota</taxon>
        <taxon>Mucoromycotina</taxon>
        <taxon>Mucoromycetes</taxon>
        <taxon>Mucorales</taxon>
        <taxon>Lichtheimiaceae</taxon>
        <taxon>Circinella</taxon>
    </lineage>
</organism>
<name>A0A8H7S464_9FUNG</name>
<evidence type="ECO:0000313" key="11">
    <source>
        <dbReference type="Proteomes" id="UP000646827"/>
    </source>
</evidence>
<feature type="compositionally biased region" description="Basic and acidic residues" evidence="9">
    <location>
        <begin position="267"/>
        <end position="283"/>
    </location>
</feature>
<keyword evidence="11" id="KW-1185">Reference proteome</keyword>
<comment type="subcellular location">
    <subcellularLocation>
        <location evidence="2">Chromosome</location>
        <location evidence="2">Telomere</location>
    </subcellularLocation>
    <subcellularLocation>
        <location evidence="1">Nucleus</location>
    </subcellularLocation>
</comment>
<proteinExistence type="inferred from homology"/>
<comment type="caution">
    <text evidence="10">The sequence shown here is derived from an EMBL/GenBank/DDBJ whole genome shotgun (WGS) entry which is preliminary data.</text>
</comment>
<dbReference type="GO" id="GO:0003697">
    <property type="term" value="F:single-stranded DNA binding"/>
    <property type="evidence" value="ECO:0007669"/>
    <property type="project" value="InterPro"/>
</dbReference>